<dbReference type="Gene3D" id="3.40.50.790">
    <property type="match status" value="1"/>
</dbReference>
<dbReference type="InterPro" id="IPR023674">
    <property type="entry name" value="Ribosomal_uL1-like"/>
</dbReference>
<dbReference type="STRING" id="1016849.A0A0D1ZHG6"/>
<name>A0A0D1ZHG6_9EURO</name>
<comment type="similarity">
    <text evidence="1">Belongs to the universal ribosomal protein uL1 family.</text>
</comment>
<organism evidence="4 5">
    <name type="scientific">Exophiala sideris</name>
    <dbReference type="NCBI Taxonomy" id="1016849"/>
    <lineage>
        <taxon>Eukaryota</taxon>
        <taxon>Fungi</taxon>
        <taxon>Dikarya</taxon>
        <taxon>Ascomycota</taxon>
        <taxon>Pezizomycotina</taxon>
        <taxon>Eurotiomycetes</taxon>
        <taxon>Chaetothyriomycetidae</taxon>
        <taxon>Chaetothyriales</taxon>
        <taxon>Herpotrichiellaceae</taxon>
        <taxon>Exophiala</taxon>
    </lineage>
</organism>
<dbReference type="PANTHER" id="PTHR36427:SF3">
    <property type="entry name" value="LARGE RIBOSOMAL SUBUNIT PROTEIN UL1M"/>
    <property type="match status" value="1"/>
</dbReference>
<dbReference type="GO" id="GO:0003735">
    <property type="term" value="F:structural constituent of ribosome"/>
    <property type="evidence" value="ECO:0007669"/>
    <property type="project" value="TreeGrafter"/>
</dbReference>
<evidence type="ECO:0000256" key="3">
    <source>
        <dbReference type="ARBA" id="ARBA00023274"/>
    </source>
</evidence>
<evidence type="ECO:0000256" key="1">
    <source>
        <dbReference type="ARBA" id="ARBA00010531"/>
    </source>
</evidence>
<dbReference type="InterPro" id="IPR028364">
    <property type="entry name" value="Ribosomal_uL1/biogenesis"/>
</dbReference>
<sequence>MEVSRSLSVVTKSLCRSTTSSFLASFTSPSRTSTRSFSSIPVLFAPRGGSGKDKSAKEKMKRRKKKHQFYKQYDLKDMQQFTLCEAMRYIKAMEVTRDPEVPKYDIHIKLRTKKDGPIIRNQIRLPYAVKTDIKVAVICPPDSPAAKQAREAGAYLVGEEEIFQRVKDGKIDFDRCLAVPSSLPKLAKEGLPRILGPRGLMPSVKLGTVVEKPGPAVGNMLGGSMYRERSGVVRMAVGRLTFTPEQLRDNVKAYISAVKKDATGLSDQILKDISEVVLSSTNSPGFSLNGEFYRDAPGAPTPQDLAVV</sequence>
<proteinExistence type="inferred from homology"/>
<dbReference type="GO" id="GO:0005762">
    <property type="term" value="C:mitochondrial large ribosomal subunit"/>
    <property type="evidence" value="ECO:0007669"/>
    <property type="project" value="TreeGrafter"/>
</dbReference>
<dbReference type="Proteomes" id="UP000053599">
    <property type="component" value="Unassembled WGS sequence"/>
</dbReference>
<dbReference type="HOGENOM" id="CLU_062853_1_0_1"/>
<dbReference type="SUPFAM" id="SSF56808">
    <property type="entry name" value="Ribosomal protein L1"/>
    <property type="match status" value="1"/>
</dbReference>
<reference evidence="4 5" key="1">
    <citation type="submission" date="2015-01" db="EMBL/GenBank/DDBJ databases">
        <title>The Genome Sequence of Exophiala sideris CBS121828.</title>
        <authorList>
            <consortium name="The Broad Institute Genomics Platform"/>
            <person name="Cuomo C."/>
            <person name="de Hoog S."/>
            <person name="Gorbushina A."/>
            <person name="Stielow B."/>
            <person name="Teixiera M."/>
            <person name="Abouelleil A."/>
            <person name="Chapman S.B."/>
            <person name="Priest M."/>
            <person name="Young S.K."/>
            <person name="Wortman J."/>
            <person name="Nusbaum C."/>
            <person name="Birren B."/>
        </authorList>
    </citation>
    <scope>NUCLEOTIDE SEQUENCE [LARGE SCALE GENOMIC DNA]</scope>
    <source>
        <strain evidence="4 5">CBS 121828</strain>
    </source>
</reference>
<dbReference type="InterPro" id="IPR016095">
    <property type="entry name" value="Ribosomal_uL1_3-a/b-sand"/>
</dbReference>
<dbReference type="CDD" id="cd00403">
    <property type="entry name" value="Ribosomal_L1"/>
    <property type="match status" value="1"/>
</dbReference>
<dbReference type="EMBL" id="KN846951">
    <property type="protein sequence ID" value="KIV86273.1"/>
    <property type="molecule type" value="Genomic_DNA"/>
</dbReference>
<evidence type="ECO:0000313" key="4">
    <source>
        <dbReference type="EMBL" id="KIV86273.1"/>
    </source>
</evidence>
<keyword evidence="3" id="KW-0687">Ribonucleoprotein</keyword>
<evidence type="ECO:0000256" key="2">
    <source>
        <dbReference type="ARBA" id="ARBA00022980"/>
    </source>
</evidence>
<dbReference type="Pfam" id="PF00687">
    <property type="entry name" value="Ribosomal_L1"/>
    <property type="match status" value="1"/>
</dbReference>
<dbReference type="OrthoDB" id="1747252at2759"/>
<accession>A0A0D1ZHG6</accession>
<keyword evidence="2 4" id="KW-0689">Ribosomal protein</keyword>
<dbReference type="PANTHER" id="PTHR36427">
    <property type="entry name" value="54S RIBOSOMAL PROTEIN L1, MITOCHONDRIAL"/>
    <property type="match status" value="1"/>
</dbReference>
<dbReference type="FunFam" id="3.40.50.790:FF:000001">
    <property type="entry name" value="50S ribosomal protein L1"/>
    <property type="match status" value="1"/>
</dbReference>
<dbReference type="Gene3D" id="3.30.190.20">
    <property type="match status" value="1"/>
</dbReference>
<protein>
    <submittedName>
        <fullName evidence="4">Ribosomal protein L1</fullName>
    </submittedName>
</protein>
<gene>
    <name evidence="4" type="ORF">PV11_01891</name>
</gene>
<dbReference type="AlphaFoldDB" id="A0A0D1ZHG6"/>
<evidence type="ECO:0000313" key="5">
    <source>
        <dbReference type="Proteomes" id="UP000053599"/>
    </source>
</evidence>